<feature type="transmembrane region" description="Helical" evidence="5">
    <location>
        <begin position="234"/>
        <end position="258"/>
    </location>
</feature>
<evidence type="ECO:0000256" key="5">
    <source>
        <dbReference type="SAM" id="Phobius"/>
    </source>
</evidence>
<dbReference type="Pfam" id="PF07695">
    <property type="entry name" value="7TMR-DISM_7TM"/>
    <property type="match status" value="1"/>
</dbReference>
<evidence type="ECO:0000256" key="2">
    <source>
        <dbReference type="ARBA" id="ARBA00029447"/>
    </source>
</evidence>
<dbReference type="GO" id="GO:0004888">
    <property type="term" value="F:transmembrane signaling receptor activity"/>
    <property type="evidence" value="ECO:0007669"/>
    <property type="project" value="InterPro"/>
</dbReference>
<keyword evidence="8" id="KW-1185">Reference proteome</keyword>
<feature type="transmembrane region" description="Helical" evidence="5">
    <location>
        <begin position="204"/>
        <end position="227"/>
    </location>
</feature>
<dbReference type="InterPro" id="IPR004089">
    <property type="entry name" value="MCPsignal_dom"/>
</dbReference>
<protein>
    <submittedName>
        <fullName evidence="7">Methyl-accepting chemotaxis sensory transducer</fullName>
    </submittedName>
</protein>
<feature type="transmembrane region" description="Helical" evidence="5">
    <location>
        <begin position="300"/>
        <end position="318"/>
    </location>
</feature>
<evidence type="ECO:0000256" key="3">
    <source>
        <dbReference type="PROSITE-ProRule" id="PRU00284"/>
    </source>
</evidence>
<feature type="transmembrane region" description="Helical" evidence="5">
    <location>
        <begin position="355"/>
        <end position="380"/>
    </location>
</feature>
<dbReference type="Proteomes" id="UP000030661">
    <property type="component" value="Unassembled WGS sequence"/>
</dbReference>
<dbReference type="Gene3D" id="2.60.40.2380">
    <property type="match status" value="1"/>
</dbReference>
<dbReference type="HOGENOM" id="CLU_021732_0_0_0"/>
<dbReference type="InterPro" id="IPR004090">
    <property type="entry name" value="Chemotax_Me-accpt_rcpt"/>
</dbReference>
<dbReference type="PANTHER" id="PTHR32089:SF112">
    <property type="entry name" value="LYSOZYME-LIKE PROTEIN-RELATED"/>
    <property type="match status" value="1"/>
</dbReference>
<dbReference type="CDD" id="cd11386">
    <property type="entry name" value="MCP_signal"/>
    <property type="match status" value="1"/>
</dbReference>
<organism evidence="7">
    <name type="scientific">Vecturithrix granuli</name>
    <dbReference type="NCBI Taxonomy" id="1499967"/>
    <lineage>
        <taxon>Bacteria</taxon>
        <taxon>Candidatus Moduliflexota</taxon>
        <taxon>Candidatus Vecturitrichia</taxon>
        <taxon>Candidatus Vecturitrichales</taxon>
        <taxon>Candidatus Vecturitrichaceae</taxon>
        <taxon>Candidatus Vecturithrix</taxon>
    </lineage>
</organism>
<feature type="transmembrane region" description="Helical" evidence="5">
    <location>
        <begin position="324"/>
        <end position="348"/>
    </location>
</feature>
<dbReference type="SMART" id="SM00283">
    <property type="entry name" value="MA"/>
    <property type="match status" value="1"/>
</dbReference>
<dbReference type="PROSITE" id="PS50111">
    <property type="entry name" value="CHEMOTAXIS_TRANSDUC_2"/>
    <property type="match status" value="1"/>
</dbReference>
<evidence type="ECO:0000313" key="7">
    <source>
        <dbReference type="EMBL" id="GAK57859.1"/>
    </source>
</evidence>
<dbReference type="InterPro" id="IPR011622">
    <property type="entry name" value="7TMR_DISM_rcpt_extracell_dom2"/>
</dbReference>
<accession>A0A081BZV4</accession>
<dbReference type="InterPro" id="IPR011623">
    <property type="entry name" value="7TMR_DISM_rcpt_extracell_dom1"/>
</dbReference>
<dbReference type="PANTHER" id="PTHR32089">
    <property type="entry name" value="METHYL-ACCEPTING CHEMOTAXIS PROTEIN MCPB"/>
    <property type="match status" value="1"/>
</dbReference>
<name>A0A081BZV4_VECG1</name>
<keyword evidence="5" id="KW-1133">Transmembrane helix</keyword>
<dbReference type="SUPFAM" id="SSF58104">
    <property type="entry name" value="Methyl-accepting chemotaxis protein (MCP) signaling domain"/>
    <property type="match status" value="1"/>
</dbReference>
<dbReference type="GO" id="GO:0007165">
    <property type="term" value="P:signal transduction"/>
    <property type="evidence" value="ECO:0007669"/>
    <property type="project" value="UniProtKB-KW"/>
</dbReference>
<dbReference type="Gene3D" id="1.10.287.950">
    <property type="entry name" value="Methyl-accepting chemotaxis protein"/>
    <property type="match status" value="1"/>
</dbReference>
<keyword evidence="1 3" id="KW-0807">Transducer</keyword>
<dbReference type="EMBL" id="DF820466">
    <property type="protein sequence ID" value="GAK57859.1"/>
    <property type="molecule type" value="Genomic_DNA"/>
</dbReference>
<keyword evidence="5" id="KW-0812">Transmembrane</keyword>
<dbReference type="GO" id="GO:0006935">
    <property type="term" value="P:chemotaxis"/>
    <property type="evidence" value="ECO:0007669"/>
    <property type="project" value="InterPro"/>
</dbReference>
<evidence type="ECO:0000259" key="6">
    <source>
        <dbReference type="PROSITE" id="PS50111"/>
    </source>
</evidence>
<evidence type="ECO:0000256" key="4">
    <source>
        <dbReference type="SAM" id="Coils"/>
    </source>
</evidence>
<dbReference type="Pfam" id="PF07696">
    <property type="entry name" value="7TMR-DISMED2"/>
    <property type="match status" value="1"/>
</dbReference>
<dbReference type="AlphaFoldDB" id="A0A081BZV4"/>
<dbReference type="GO" id="GO:0016020">
    <property type="term" value="C:membrane"/>
    <property type="evidence" value="ECO:0007669"/>
    <property type="project" value="InterPro"/>
</dbReference>
<keyword evidence="4" id="KW-0175">Coiled coil</keyword>
<dbReference type="Pfam" id="PF00015">
    <property type="entry name" value="MCPsignal"/>
    <property type="match status" value="1"/>
</dbReference>
<dbReference type="STRING" id="1499967.U27_04831"/>
<feature type="coiled-coil region" evidence="4">
    <location>
        <begin position="409"/>
        <end position="472"/>
    </location>
</feature>
<dbReference type="eggNOG" id="COG4251">
    <property type="taxonomic scope" value="Bacteria"/>
</dbReference>
<feature type="transmembrane region" description="Helical" evidence="5">
    <location>
        <begin position="270"/>
        <end position="288"/>
    </location>
</feature>
<dbReference type="eggNOG" id="COG0840">
    <property type="taxonomic scope" value="Bacteria"/>
</dbReference>
<feature type="domain" description="Methyl-accepting transducer" evidence="6">
    <location>
        <begin position="475"/>
        <end position="704"/>
    </location>
</feature>
<keyword evidence="5" id="KW-0472">Membrane</keyword>
<dbReference type="PRINTS" id="PR00260">
    <property type="entry name" value="CHEMTRNSDUCR"/>
</dbReference>
<gene>
    <name evidence="7" type="ORF">U27_04831</name>
</gene>
<evidence type="ECO:0000313" key="8">
    <source>
        <dbReference type="Proteomes" id="UP000030661"/>
    </source>
</evidence>
<evidence type="ECO:0000256" key="1">
    <source>
        <dbReference type="ARBA" id="ARBA00023224"/>
    </source>
</evidence>
<sequence>MKTALFRFSLIPNLFLLLMTGSLSIVSAGEPVLLSETAQEYPLGFHVEILEDPEKQWTLENVSSPEFQSAFSLSQEAVPNFGFTDSAYWVRFQVQNQSESITQWLLEFSCAAMHSIDLYFGSADCFVASNQASEQCQIITKHAGDRFPFSQREIRHRYFLFELPLVSHVTYTVYARFENADTMIFPLTLWSPRAYIQQTERIQLFQGVFFGILFIMAGYNMFLFLALRDSNIGYYVLFILSYGIFQASSAGFATQYLWPNLVWWNHRAVLFFGSFGVGAFLKFTSAFLRTQLHLPKLHRIILGLQVIAIFFMIIILLPPVDVRIIFTPLVILTLTAMPVSLLAGVLSWRRGYHPAFYFMLAWSVFIIGIFVRMLANLTVLPSNTFTNSSDNFGAVVLVLLLSLALADGIRSITQEKEQAQAETLHLKDDLNAALQQVNAELEARVAARTNALERAEHEILVLNQVMEGAEHLSNASSGLTRISTQIATESEQISFQTSRVSSNSQQISLGMRDVATSTEEVAANIREISRTITRVTEIVREAVLIANSANTTITSLESRSQEIGQIVKVITDIAQQTNLLALNATIEAVRAGDWGKGFTVVAQEVKELARETARSAEDIIQKIDAIQTTSQETAMAISKVVAIIDQVAKLSNTMAAAIAEQTETTQRISGTISQAAQGSDEISHAITDIASTVKESSIRASHVQQEAEKLASLGEQLRQLVHLAKAAQQREN</sequence>
<proteinExistence type="inferred from homology"/>
<comment type="similarity">
    <text evidence="2">Belongs to the methyl-accepting chemotaxis (MCP) protein family.</text>
</comment>
<reference evidence="7" key="1">
    <citation type="journal article" date="2015" name="PeerJ">
        <title>First genomic representation of candidate bacterial phylum KSB3 points to enhanced environmental sensing as a trigger of wastewater bulking.</title>
        <authorList>
            <person name="Sekiguchi Y."/>
            <person name="Ohashi A."/>
            <person name="Parks D.H."/>
            <person name="Yamauchi T."/>
            <person name="Tyson G.W."/>
            <person name="Hugenholtz P."/>
        </authorList>
    </citation>
    <scope>NUCLEOTIDE SEQUENCE [LARGE SCALE GENOMIC DNA]</scope>
</reference>